<keyword evidence="1" id="KW-0238">DNA-binding</keyword>
<dbReference type="EMBL" id="CP063687">
    <property type="protein sequence ID" value="QOY25816.1"/>
    <property type="molecule type" value="Genomic_DNA"/>
</dbReference>
<feature type="domain" description="HTH cro/C1-type" evidence="2">
    <location>
        <begin position="6"/>
        <end position="60"/>
    </location>
</feature>
<dbReference type="PROSITE" id="PS50943">
    <property type="entry name" value="HTH_CROC1"/>
    <property type="match status" value="1"/>
</dbReference>
<dbReference type="InterPro" id="IPR010982">
    <property type="entry name" value="Lambda_DNA-bd_dom_sf"/>
</dbReference>
<accession>A0A7W4LU18</accession>
<proteinExistence type="predicted"/>
<protein>
    <recommendedName>
        <fullName evidence="2">HTH cro/C1-type domain-containing protein</fullName>
    </recommendedName>
</protein>
<dbReference type="InterPro" id="IPR001387">
    <property type="entry name" value="Cro/C1-type_HTH"/>
</dbReference>
<dbReference type="AlphaFoldDB" id="A0A7W4LU18"/>
<dbReference type="PANTHER" id="PTHR46558:SF6">
    <property type="entry name" value="TRANSCRIPTIONAL REGULATOR, PBSX FAMILY"/>
    <property type="match status" value="1"/>
</dbReference>
<evidence type="ECO:0000259" key="2">
    <source>
        <dbReference type="PROSITE" id="PS50943"/>
    </source>
</evidence>
<evidence type="ECO:0000313" key="3">
    <source>
        <dbReference type="EMBL" id="QOY25816.1"/>
    </source>
</evidence>
<evidence type="ECO:0000256" key="1">
    <source>
        <dbReference type="ARBA" id="ARBA00023125"/>
    </source>
</evidence>
<dbReference type="Pfam" id="PF01381">
    <property type="entry name" value="HTH_3"/>
    <property type="match status" value="1"/>
</dbReference>
<name>A0A7W4LU18_BACVE</name>
<sequence length="68" mass="7795">MMKNKVKELRARFGYSQETLGKESGATRQTIAAIEKGDYVPSLLLALNICRAFSLPMEEVFWLEEEKK</sequence>
<organism evidence="3 4">
    <name type="scientific">Bacillus velezensis</name>
    <dbReference type="NCBI Taxonomy" id="492670"/>
    <lineage>
        <taxon>Bacteria</taxon>
        <taxon>Bacillati</taxon>
        <taxon>Bacillota</taxon>
        <taxon>Bacilli</taxon>
        <taxon>Bacillales</taxon>
        <taxon>Bacillaceae</taxon>
        <taxon>Bacillus</taxon>
        <taxon>Bacillus amyloliquefaciens group</taxon>
    </lineage>
</organism>
<gene>
    <name evidence="3" type="ORF">BACVE_000746</name>
</gene>
<dbReference type="Proteomes" id="UP000587477">
    <property type="component" value="Chromosome"/>
</dbReference>
<dbReference type="GO" id="GO:0003677">
    <property type="term" value="F:DNA binding"/>
    <property type="evidence" value="ECO:0007669"/>
    <property type="project" value="UniProtKB-KW"/>
</dbReference>
<dbReference type="SMART" id="SM00530">
    <property type="entry name" value="HTH_XRE"/>
    <property type="match status" value="1"/>
</dbReference>
<dbReference type="SUPFAM" id="SSF47413">
    <property type="entry name" value="lambda repressor-like DNA-binding domains"/>
    <property type="match status" value="1"/>
</dbReference>
<reference evidence="4" key="1">
    <citation type="submission" date="2020-10" db="EMBL/GenBank/DDBJ databases">
        <title>Complete genome sequence of Bacillus velezensis NST6.</title>
        <authorList>
            <person name="Choi J."/>
        </authorList>
    </citation>
    <scope>NUCLEOTIDE SEQUENCE [LARGE SCALE GENOMIC DNA]</scope>
    <source>
        <strain evidence="4">NST6</strain>
    </source>
</reference>
<dbReference type="Gene3D" id="1.10.260.40">
    <property type="entry name" value="lambda repressor-like DNA-binding domains"/>
    <property type="match status" value="1"/>
</dbReference>
<evidence type="ECO:0000313" key="4">
    <source>
        <dbReference type="Proteomes" id="UP000587477"/>
    </source>
</evidence>
<dbReference type="PANTHER" id="PTHR46558">
    <property type="entry name" value="TRACRIPTIONAL REGULATORY PROTEIN-RELATED-RELATED"/>
    <property type="match status" value="1"/>
</dbReference>
<dbReference type="CDD" id="cd00093">
    <property type="entry name" value="HTH_XRE"/>
    <property type="match status" value="1"/>
</dbReference>